<keyword evidence="6" id="KW-1185">Reference proteome</keyword>
<evidence type="ECO:0000256" key="3">
    <source>
        <dbReference type="SAM" id="MobiDB-lite"/>
    </source>
</evidence>
<feature type="compositionally biased region" description="Basic and acidic residues" evidence="3">
    <location>
        <begin position="19"/>
        <end position="31"/>
    </location>
</feature>
<dbReference type="Pfam" id="PF03215">
    <property type="entry name" value="Rad17"/>
    <property type="match status" value="1"/>
</dbReference>
<dbReference type="InterPro" id="IPR045026">
    <property type="entry name" value="LIMYB"/>
</dbReference>
<dbReference type="Proteomes" id="UP000026915">
    <property type="component" value="Chromosome 1"/>
</dbReference>
<dbReference type="Pfam" id="PF12776">
    <property type="entry name" value="Myb_DNA-bind_3"/>
    <property type="match status" value="1"/>
</dbReference>
<dbReference type="FunFam" id="3.40.50.300:FF:001661">
    <property type="entry name" value="RAD17 checkpoint clamp loader component"/>
    <property type="match status" value="1"/>
</dbReference>
<dbReference type="PANTHER" id="PTHR47584:SF9">
    <property type="entry name" value="L10-INTERACTING MYB DOMAIN-CONTAINING PROTEIN-LIKE"/>
    <property type="match status" value="1"/>
</dbReference>
<feature type="compositionally biased region" description="Acidic residues" evidence="3">
    <location>
        <begin position="832"/>
        <end position="848"/>
    </location>
</feature>
<evidence type="ECO:0000313" key="5">
    <source>
        <dbReference type="EMBL" id="EOX90801.1"/>
    </source>
</evidence>
<dbReference type="InterPro" id="IPR047854">
    <property type="entry name" value="RFC_lid"/>
</dbReference>
<evidence type="ECO:0000256" key="2">
    <source>
        <dbReference type="ARBA" id="ARBA00022840"/>
    </source>
</evidence>
<dbReference type="Gene3D" id="1.10.8.60">
    <property type="match status" value="1"/>
</dbReference>
<protein>
    <submittedName>
        <fullName evidence="5">Radiation sensitive 17, putative</fullName>
    </submittedName>
</protein>
<dbReference type="InParanoid" id="A0A061DGI7"/>
<dbReference type="Gramene" id="EOX90801">
    <property type="protein sequence ID" value="EOX90801"/>
    <property type="gene ID" value="TCM_000169"/>
</dbReference>
<keyword evidence="1" id="KW-0547">Nucleotide-binding</keyword>
<dbReference type="CDD" id="cd18140">
    <property type="entry name" value="HLD_clamp_RFC"/>
    <property type="match status" value="1"/>
</dbReference>
<dbReference type="SUPFAM" id="SSF52540">
    <property type="entry name" value="P-loop containing nucleoside triphosphate hydrolases"/>
    <property type="match status" value="1"/>
</dbReference>
<feature type="compositionally biased region" description="Low complexity" evidence="3">
    <location>
        <begin position="816"/>
        <end position="831"/>
    </location>
</feature>
<feature type="compositionally biased region" description="Acidic residues" evidence="3">
    <location>
        <begin position="619"/>
        <end position="632"/>
    </location>
</feature>
<dbReference type="FunCoup" id="A0A061DGI7">
    <property type="interactions" value="2767"/>
</dbReference>
<dbReference type="InterPro" id="IPR024752">
    <property type="entry name" value="Myb/SANT-like_dom"/>
</dbReference>
<evidence type="ECO:0000259" key="4">
    <source>
        <dbReference type="Pfam" id="PF12776"/>
    </source>
</evidence>
<evidence type="ECO:0000256" key="1">
    <source>
        <dbReference type="ARBA" id="ARBA00022741"/>
    </source>
</evidence>
<dbReference type="AlphaFoldDB" id="A0A061DGI7"/>
<accession>A0A061DGI7</accession>
<evidence type="ECO:0000313" key="6">
    <source>
        <dbReference type="Proteomes" id="UP000026915"/>
    </source>
</evidence>
<dbReference type="CDD" id="cd00882">
    <property type="entry name" value="Ras_like_GTPase"/>
    <property type="match status" value="1"/>
</dbReference>
<dbReference type="Gene3D" id="3.40.50.300">
    <property type="entry name" value="P-loop containing nucleotide triphosphate hydrolases"/>
    <property type="match status" value="1"/>
</dbReference>
<reference evidence="5 6" key="1">
    <citation type="journal article" date="2013" name="Genome Biol.">
        <title>The genome sequence of the most widely cultivated cacao type and its use to identify candidate genes regulating pod color.</title>
        <authorList>
            <person name="Motamayor J.C."/>
            <person name="Mockaitis K."/>
            <person name="Schmutz J."/>
            <person name="Haiminen N."/>
            <person name="Iii D.L."/>
            <person name="Cornejo O."/>
            <person name="Findley S.D."/>
            <person name="Zheng P."/>
            <person name="Utro F."/>
            <person name="Royaert S."/>
            <person name="Saski C."/>
            <person name="Jenkins J."/>
            <person name="Podicheti R."/>
            <person name="Zhao M."/>
            <person name="Scheffler B.E."/>
            <person name="Stack J.C."/>
            <person name="Feltus F.A."/>
            <person name="Mustiga G.M."/>
            <person name="Amores F."/>
            <person name="Phillips W."/>
            <person name="Marelli J.P."/>
            <person name="May G.D."/>
            <person name="Shapiro H."/>
            <person name="Ma J."/>
            <person name="Bustamante C.D."/>
            <person name="Schnell R.J."/>
            <person name="Main D."/>
            <person name="Gilbert D."/>
            <person name="Parida L."/>
            <person name="Kuhn D.N."/>
        </authorList>
    </citation>
    <scope>NUCLEOTIDE SEQUENCE [LARGE SCALE GENOMIC DNA]</scope>
    <source>
        <strain evidence="6">cv. Matina 1-6</strain>
    </source>
</reference>
<feature type="region of interest" description="Disordered" evidence="3">
    <location>
        <begin position="1"/>
        <end position="54"/>
    </location>
</feature>
<dbReference type="STRING" id="3641.A0A061DGI7"/>
<feature type="region of interest" description="Disordered" evidence="3">
    <location>
        <begin position="805"/>
        <end position="862"/>
    </location>
</feature>
<dbReference type="EMBL" id="CM001879">
    <property type="protein sequence ID" value="EOX90801.1"/>
    <property type="molecule type" value="Genomic_DNA"/>
</dbReference>
<gene>
    <name evidence="5" type="ORF">TCM_000169</name>
</gene>
<dbReference type="PANTHER" id="PTHR47584">
    <property type="match status" value="1"/>
</dbReference>
<dbReference type="HOGENOM" id="CLU_308928_0_0_1"/>
<dbReference type="GO" id="GO:0005524">
    <property type="term" value="F:ATP binding"/>
    <property type="evidence" value="ECO:0007669"/>
    <property type="project" value="UniProtKB-KW"/>
</dbReference>
<feature type="domain" description="Myb/SANT-like" evidence="4">
    <location>
        <begin position="677"/>
        <end position="770"/>
    </location>
</feature>
<feature type="region of interest" description="Disordered" evidence="3">
    <location>
        <begin position="603"/>
        <end position="674"/>
    </location>
</feature>
<dbReference type="eggNOG" id="KOG1970">
    <property type="taxonomic scope" value="Eukaryota"/>
</dbReference>
<feature type="compositionally biased region" description="Low complexity" evidence="3">
    <location>
        <begin position="664"/>
        <end position="674"/>
    </location>
</feature>
<proteinExistence type="predicted"/>
<organism evidence="5 6">
    <name type="scientific">Theobroma cacao</name>
    <name type="common">Cacao</name>
    <name type="synonym">Cocoa</name>
    <dbReference type="NCBI Taxonomy" id="3641"/>
    <lineage>
        <taxon>Eukaryota</taxon>
        <taxon>Viridiplantae</taxon>
        <taxon>Streptophyta</taxon>
        <taxon>Embryophyta</taxon>
        <taxon>Tracheophyta</taxon>
        <taxon>Spermatophyta</taxon>
        <taxon>Magnoliopsida</taxon>
        <taxon>eudicotyledons</taxon>
        <taxon>Gunneridae</taxon>
        <taxon>Pentapetalae</taxon>
        <taxon>rosids</taxon>
        <taxon>malvids</taxon>
        <taxon>Malvales</taxon>
        <taxon>Malvaceae</taxon>
        <taxon>Byttnerioideae</taxon>
        <taxon>Theobroma</taxon>
    </lineage>
</organism>
<keyword evidence="2" id="KW-0067">ATP-binding</keyword>
<sequence>MGRRNTIVISSSDDEDYEPSSRMKRSYEKPKLRSSVTRTNPSRAKKPRLSRLSRESSNVDEMRLAFEDFDEVLNGFKVSAGYRRSNSKELWVDKYKPRSMEELAVHKKKVEEVKSWFEERLRTPKGEIGSSVLIISGQAGVGKSATVRLIASQIGAQLCEWNTPTPTIWQEHVHNLSAGINYTSKLDEFESFVERVRKYGLISSSFNGKSKSSIILVIDDLPVTNGRAAFERLRRCLVLLVRSTWVPTAILITDYGDADSPGLIARWLEELQSSLESAGARKVSFNPITNNSIKKILSRICRQEHCNVAAEDIDLIAKASGGDIRHAITSLQLYCLKPDVEYDLPASNSILSYPKENANELNAFNGGFSSQYGRDETLTLFHALGKFLHNKRETENVAGLDQNAFCVGEKFSRLPFKMDSPEKILCQAHGQSRPITDFLHENVLDFLSDEAMDDAWAVASYLGDADLLLASFRGMLAKHSETENVLQSAAASVAVRGVLYGNFHPSPSRWHAIRKPKLWQIEQSLSHNQVNKISSVSSSFRNLKFTYKAFKKKFPPVIGSLQNEMLRQRFILYGGSSLSEVSSIATEYTPALKWLGYRTSGGLETRDSDNDSSQRMSIDEQESEISDDDIEDCLPKKQTKHSLTEIAEPGRRGMASRVTRSRRQQPSQQQEQQSRARWTTFLTKILADLLVEQVHRGNRQNSSFSKKAWKSMCDDFCKKTSLKWDKEQLKNRYGVLRRQYVLVKSLLDQTDFSWNESTGDVIGNDEAWAEFIKGHPDAETIKTSGCPIYKQLCTIFSEPTTNGKHDYSAELGGDVPSSLPSLEPLSTIQEESSSESEEAEDVADDQDDTVQPSAPGINRKRGRKGIDDAIAAAILEMAAASKLRTAAVRQSKARYSIASCIKELDELQGVEERVYFAALDLFNNPNAREMFLSLKGDKRLTWLQRKCVAPSNARG</sequence>
<name>A0A061DGI7_THECC</name>
<dbReference type="InterPro" id="IPR027417">
    <property type="entry name" value="P-loop_NTPase"/>
</dbReference>